<dbReference type="Gene3D" id="3.20.20.140">
    <property type="entry name" value="Metal-dependent hydrolases"/>
    <property type="match status" value="1"/>
</dbReference>
<comment type="similarity">
    <text evidence="1 6">Belongs to the metallo-dependent hydrolases superfamily. Adenine deaminase family.</text>
</comment>
<evidence type="ECO:0000256" key="6">
    <source>
        <dbReference type="HAMAP-Rule" id="MF_01518"/>
    </source>
</evidence>
<feature type="domain" description="Adenine deaminase C-terminal" evidence="8">
    <location>
        <begin position="396"/>
        <end position="564"/>
    </location>
</feature>
<evidence type="ECO:0000256" key="5">
    <source>
        <dbReference type="ARBA" id="ARBA00047720"/>
    </source>
</evidence>
<dbReference type="InterPro" id="IPR006679">
    <property type="entry name" value="Adenine_deam"/>
</dbReference>
<dbReference type="InterPro" id="IPR032466">
    <property type="entry name" value="Metal_Hydrolase"/>
</dbReference>
<dbReference type="EMBL" id="JAPFPW010000008">
    <property type="protein sequence ID" value="MCW7753961.1"/>
    <property type="molecule type" value="Genomic_DNA"/>
</dbReference>
<dbReference type="InterPro" id="IPR006680">
    <property type="entry name" value="Amidohydro-rel"/>
</dbReference>
<dbReference type="Proteomes" id="UP001209681">
    <property type="component" value="Unassembled WGS sequence"/>
</dbReference>
<dbReference type="InterPro" id="IPR011059">
    <property type="entry name" value="Metal-dep_hydrolase_composite"/>
</dbReference>
<keyword evidence="4 6" id="KW-0464">Manganese</keyword>
<evidence type="ECO:0000313" key="10">
    <source>
        <dbReference type="Proteomes" id="UP001209681"/>
    </source>
</evidence>
<keyword evidence="3 6" id="KW-0378">Hydrolase</keyword>
<sequence>MNRNKEWMAVVRGEAPADLLLTGAKIVNVYTGEILEQSLAVHQGRFAGFGDYEAKDTIHLKGLFLIPGFIDAHVHIESSMAAPSQFVKTVLPRGTTAVVADPHEIANVLGKEGIQYMLDASENQPMDLFFTLPSCVPATHMETAGARLEAEDLEPFLSHPRILALAEMMNFPGVIFGDPGVHAKIKASHGAGKPVDGHAPGLSGKALNAYLSAGIASDHECTTAEEALEKMRGGMHIMVREGTCAQNLYGLLPALNEQTCRRMMWCTDDRHPHDLMQEGHVDDIVRRAIAEGVDPVTAIQMATLNPAEYFGLRDRGAIAPGLQADFLVVRDLDALHIDAVYVKGRLVAEKGQLAADIVLPETHSPPESMRLREDQLDFSIPAEGKRIRVMEVIPGQVVTASLVMDACIRDGLAVADPEQDLVKLAVVERYTGSAGCGMGFVRGLGIRKGALASSVGHDSHNLIVAGDTDDDMRTAAEAVIAMKGGMVVVKEGRVVASLSLSIAGLMSTAAMEDIDAAMADLIREAKALGCTPADPFMTVGFLSLPVIPSLKLTDKGLVDVDRFERVPLFLEEGRE</sequence>
<dbReference type="SUPFAM" id="SSF51556">
    <property type="entry name" value="Metallo-dependent hydrolases"/>
    <property type="match status" value="1"/>
</dbReference>
<gene>
    <name evidence="6 9" type="primary">ade</name>
    <name evidence="9" type="ORF">OOT00_08180</name>
</gene>
<evidence type="ECO:0000259" key="8">
    <source>
        <dbReference type="Pfam" id="PF13382"/>
    </source>
</evidence>
<accession>A0ABT3N9V6</accession>
<dbReference type="Gene3D" id="2.30.40.10">
    <property type="entry name" value="Urease, subunit C, domain 1"/>
    <property type="match status" value="1"/>
</dbReference>
<evidence type="ECO:0000256" key="4">
    <source>
        <dbReference type="ARBA" id="ARBA00023211"/>
    </source>
</evidence>
<name>A0ABT3N9V6_9BACT</name>
<dbReference type="PANTHER" id="PTHR11113:SF2">
    <property type="entry name" value="ADENINE DEAMINASE"/>
    <property type="match status" value="1"/>
</dbReference>
<dbReference type="RefSeq" id="WP_265424831.1">
    <property type="nucleotide sequence ID" value="NZ_JAPFPW010000008.1"/>
</dbReference>
<proteinExistence type="inferred from homology"/>
<dbReference type="GO" id="GO:0000034">
    <property type="term" value="F:adenine deaminase activity"/>
    <property type="evidence" value="ECO:0007669"/>
    <property type="project" value="UniProtKB-EC"/>
</dbReference>
<organism evidence="9 10">
    <name type="scientific">Desulfobotulus pelophilus</name>
    <dbReference type="NCBI Taxonomy" id="2823377"/>
    <lineage>
        <taxon>Bacteria</taxon>
        <taxon>Pseudomonadati</taxon>
        <taxon>Thermodesulfobacteriota</taxon>
        <taxon>Desulfobacteria</taxon>
        <taxon>Desulfobacterales</taxon>
        <taxon>Desulfobacteraceae</taxon>
        <taxon>Desulfobotulus</taxon>
    </lineage>
</organism>
<dbReference type="NCBIfam" id="TIGR01178">
    <property type="entry name" value="ade"/>
    <property type="match status" value="1"/>
</dbReference>
<dbReference type="Pfam" id="PF13382">
    <property type="entry name" value="Adenine_deam_C"/>
    <property type="match status" value="1"/>
</dbReference>
<dbReference type="PANTHER" id="PTHR11113">
    <property type="entry name" value="N-ACETYLGLUCOSAMINE-6-PHOSPHATE DEACETYLASE"/>
    <property type="match status" value="1"/>
</dbReference>
<dbReference type="CDD" id="cd01295">
    <property type="entry name" value="AdeC"/>
    <property type="match status" value="1"/>
</dbReference>
<keyword evidence="10" id="KW-1185">Reference proteome</keyword>
<evidence type="ECO:0000259" key="7">
    <source>
        <dbReference type="Pfam" id="PF01979"/>
    </source>
</evidence>
<dbReference type="SUPFAM" id="SSF51338">
    <property type="entry name" value="Composite domain of metallo-dependent hydrolases"/>
    <property type="match status" value="1"/>
</dbReference>
<evidence type="ECO:0000256" key="3">
    <source>
        <dbReference type="ARBA" id="ARBA00022801"/>
    </source>
</evidence>
<evidence type="ECO:0000313" key="9">
    <source>
        <dbReference type="EMBL" id="MCW7753961.1"/>
    </source>
</evidence>
<evidence type="ECO:0000256" key="2">
    <source>
        <dbReference type="ARBA" id="ARBA00012782"/>
    </source>
</evidence>
<dbReference type="HAMAP" id="MF_01518">
    <property type="entry name" value="Adenine_deamin"/>
    <property type="match status" value="1"/>
</dbReference>
<comment type="caution">
    <text evidence="9">The sequence shown here is derived from an EMBL/GenBank/DDBJ whole genome shotgun (WGS) entry which is preliminary data.</text>
</comment>
<dbReference type="EC" id="3.5.4.2" evidence="2 6"/>
<dbReference type="InterPro" id="IPR026912">
    <property type="entry name" value="Adenine_deam_C"/>
</dbReference>
<dbReference type="Pfam" id="PF01979">
    <property type="entry name" value="Amidohydro_1"/>
    <property type="match status" value="1"/>
</dbReference>
<protein>
    <recommendedName>
        <fullName evidence="2 6">Adenine deaminase</fullName>
        <shortName evidence="6">Adenase</shortName>
        <shortName evidence="6">Adenine aminase</shortName>
        <ecNumber evidence="2 6">3.5.4.2</ecNumber>
    </recommendedName>
</protein>
<comment type="catalytic activity">
    <reaction evidence="5 6">
        <text>adenine + H2O + H(+) = hypoxanthine + NH4(+)</text>
        <dbReference type="Rhea" id="RHEA:23688"/>
        <dbReference type="ChEBI" id="CHEBI:15377"/>
        <dbReference type="ChEBI" id="CHEBI:15378"/>
        <dbReference type="ChEBI" id="CHEBI:16708"/>
        <dbReference type="ChEBI" id="CHEBI:17368"/>
        <dbReference type="ChEBI" id="CHEBI:28938"/>
        <dbReference type="EC" id="3.5.4.2"/>
    </reaction>
</comment>
<reference evidence="9 10" key="1">
    <citation type="submission" date="2022-11" db="EMBL/GenBank/DDBJ databases">
        <title>Desulfobotulus tamanensis H1 sp. nov. - anaerobic, alkaliphilic, sulphate reducing bacterium isolated from terrestrial mud volcano.</title>
        <authorList>
            <person name="Frolova A."/>
            <person name="Merkel A.Y."/>
            <person name="Slobodkin A.I."/>
        </authorList>
    </citation>
    <scope>NUCLEOTIDE SEQUENCE [LARGE SCALE GENOMIC DNA]</scope>
    <source>
        <strain evidence="9 10">H1</strain>
    </source>
</reference>
<comment type="cofactor">
    <cofactor evidence="6">
        <name>Mn(2+)</name>
        <dbReference type="ChEBI" id="CHEBI:29035"/>
    </cofactor>
</comment>
<evidence type="ECO:0000256" key="1">
    <source>
        <dbReference type="ARBA" id="ARBA00006773"/>
    </source>
</evidence>
<feature type="domain" description="Amidohydrolase-related" evidence="7">
    <location>
        <begin position="64"/>
        <end position="347"/>
    </location>
</feature>